<feature type="region of interest" description="Disordered" evidence="1">
    <location>
        <begin position="120"/>
        <end position="155"/>
    </location>
</feature>
<feature type="compositionally biased region" description="Basic and acidic residues" evidence="1">
    <location>
        <begin position="304"/>
        <end position="321"/>
    </location>
</feature>
<name>F8NRD0_SERL9</name>
<evidence type="ECO:0000313" key="2">
    <source>
        <dbReference type="EMBL" id="EGO26249.1"/>
    </source>
</evidence>
<sequence>MVNMDSLKLRQLSRAQIQAIAKQKAVKAVGKTEEIIRRLMKKHPGGVPMSKSPSLKGRSSRQKKQRTSLDSNKRQELEPEKSAMMPAAENVSAVAGPSNAVPEQSHAISHPDLEPSAIFKVGPRQDSAGGNITIGGEGYYDEDDDDTTSWKSFPRVENGPTIREVRHILREFTTLVDDKPGIKKRMLETSMLIERASKVVDAVQAAVEETCWTRIVLEEDLMAKMKEKDEIWDGTAQMEAGARRKRIACLKRKRKLARQEKWDKQAKENAELGMDPPGYDSAAESSEYSESSSRGDSIGRGGKRSLEDETEVERPSKRTRP</sequence>
<feature type="region of interest" description="Disordered" evidence="1">
    <location>
        <begin position="39"/>
        <end position="84"/>
    </location>
</feature>
<evidence type="ECO:0000256" key="1">
    <source>
        <dbReference type="SAM" id="MobiDB-lite"/>
    </source>
</evidence>
<dbReference type="HOGENOM" id="CLU_927815_0_0_1"/>
<feature type="region of interest" description="Disordered" evidence="1">
    <location>
        <begin position="258"/>
        <end position="321"/>
    </location>
</feature>
<dbReference type="RefSeq" id="XP_007316422.1">
    <property type="nucleotide sequence ID" value="XM_007316360.1"/>
</dbReference>
<dbReference type="AlphaFoldDB" id="F8NRD0"/>
<reference evidence="2" key="1">
    <citation type="submission" date="2011-04" db="EMBL/GenBank/DDBJ databases">
        <title>Evolution of plant cell wall degrading machinery underlies the functional diversity of forest fungi.</title>
        <authorList>
            <consortium name="US DOE Joint Genome Institute (JGI-PGF)"/>
            <person name="Eastwood D.C."/>
            <person name="Floudas D."/>
            <person name="Binder M."/>
            <person name="Majcherczyk A."/>
            <person name="Schneider P."/>
            <person name="Aerts A."/>
            <person name="Asiegbu F.O."/>
            <person name="Baker S.E."/>
            <person name="Barry K."/>
            <person name="Bendiksby M."/>
            <person name="Blumentritt M."/>
            <person name="Coutinho P.M."/>
            <person name="Cullen D."/>
            <person name="Cullen D."/>
            <person name="Gathman A."/>
            <person name="Goodell B."/>
            <person name="Henrissat B."/>
            <person name="Ihrmark K."/>
            <person name="Kauserud H."/>
            <person name="Kohler A."/>
            <person name="LaButti K."/>
            <person name="Lapidus A."/>
            <person name="Lavin J.L."/>
            <person name="Lee Y.-H."/>
            <person name="Lindquist E."/>
            <person name="Lilly W."/>
            <person name="Lucas S."/>
            <person name="Morin E."/>
            <person name="Murat C."/>
            <person name="Oguiza J.A."/>
            <person name="Park J."/>
            <person name="Pisabarro A.G."/>
            <person name="Riley R."/>
            <person name="Rosling A."/>
            <person name="Salamov A."/>
            <person name="Schmidt O."/>
            <person name="Schmutz J."/>
            <person name="Skrede I."/>
            <person name="Stenlid J."/>
            <person name="Wiebenga A."/>
            <person name="Xie X."/>
            <person name="Kues U."/>
            <person name="Hibbett D.S."/>
            <person name="Hoffmeister D."/>
            <person name="Hogberg N."/>
            <person name="Martin F."/>
            <person name="Grigoriev I.V."/>
            <person name="Watkinson S.C."/>
        </authorList>
    </citation>
    <scope>NUCLEOTIDE SEQUENCE</scope>
    <source>
        <strain evidence="2">S7.9</strain>
    </source>
</reference>
<dbReference type="EMBL" id="GL945432">
    <property type="protein sequence ID" value="EGO26249.1"/>
    <property type="molecule type" value="Genomic_DNA"/>
</dbReference>
<dbReference type="GeneID" id="18814633"/>
<proteinExistence type="predicted"/>
<gene>
    <name evidence="2" type="ORF">SERLADRAFT_436073</name>
</gene>
<feature type="compositionally biased region" description="Low complexity" evidence="1">
    <location>
        <begin position="278"/>
        <end position="296"/>
    </location>
</feature>
<dbReference type="OrthoDB" id="3270863at2759"/>
<accession>F8NRD0</accession>
<dbReference type="Proteomes" id="UP000008064">
    <property type="component" value="Unassembled WGS sequence"/>
</dbReference>
<dbReference type="KEGG" id="sla:SERLADRAFT_436073"/>
<feature type="compositionally biased region" description="Basic and acidic residues" evidence="1">
    <location>
        <begin position="258"/>
        <end position="270"/>
    </location>
</feature>
<protein>
    <submittedName>
        <fullName evidence="2">Uncharacterized protein</fullName>
    </submittedName>
</protein>
<feature type="compositionally biased region" description="Basic and acidic residues" evidence="1">
    <location>
        <begin position="71"/>
        <end position="81"/>
    </location>
</feature>
<organism>
    <name type="scientific">Serpula lacrymans var. lacrymans (strain S7.9)</name>
    <name type="common">Dry rot fungus</name>
    <dbReference type="NCBI Taxonomy" id="578457"/>
    <lineage>
        <taxon>Eukaryota</taxon>
        <taxon>Fungi</taxon>
        <taxon>Dikarya</taxon>
        <taxon>Basidiomycota</taxon>
        <taxon>Agaricomycotina</taxon>
        <taxon>Agaricomycetes</taxon>
        <taxon>Agaricomycetidae</taxon>
        <taxon>Boletales</taxon>
        <taxon>Coniophorineae</taxon>
        <taxon>Serpulaceae</taxon>
        <taxon>Serpula</taxon>
    </lineage>
</organism>